<gene>
    <name evidence="2" type="ORF">DW172_03790</name>
</gene>
<feature type="region of interest" description="Disordered" evidence="1">
    <location>
        <begin position="315"/>
        <end position="361"/>
    </location>
</feature>
<dbReference type="Proteomes" id="UP000285865">
    <property type="component" value="Unassembled WGS sequence"/>
</dbReference>
<evidence type="ECO:0000313" key="3">
    <source>
        <dbReference type="Proteomes" id="UP000285865"/>
    </source>
</evidence>
<feature type="compositionally biased region" description="Acidic residues" evidence="1">
    <location>
        <begin position="333"/>
        <end position="356"/>
    </location>
</feature>
<dbReference type="RefSeq" id="WP_118257285.1">
    <property type="nucleotide sequence ID" value="NZ_QRKN01000001.1"/>
</dbReference>
<sequence>MNKKLLTLEDLYSFYSQKKKSMTFSADKSGYNIAVQSLATFELNDDLSEGLLYGKIRAFHDLTNNNKSHIETDVLEEKMMSIKDRPVMADIVDTDETDEDGNPIKDFSGHTMYYDEALDKMIYKEIPIGHFIHPESIHLEYDEEYDRNFVCADVVVYEEYTDACDILRRRKTVDCSVELCIRKMHWDNTDKTLHLDDFYVQGTTLLGSHTLPGMSGSKLSIKDFSEENNSLFSSISEDEHSKLIETLDNLNKTLSSLNINSKTNPTVEKFEKGGSTETNMTKFEELLGKYNKTVEDITFEYEGLSDEELEEVFSTTFGESEPTPDTVLTESDKSDDDTDDDTDDSTTDEPDDTTDDDKDKDTYSKTFELSHEDVRSALYQLLAPIEETLNEYYWIMSVYDDYFIYESCCGNYYKQAYTKENDTIAFDGERQELFAEFVTADEKAELEDMRANYSSISEKLARYEEAEEIADKMTVFEDQAYSKYLETDEFKQLMNVENVKKFTKDELVEKADAALGKVVKTTKTFSMDTEESHKETKPSFFAFARTEHESSFLDGLLKK</sequence>
<organism evidence="2 3">
    <name type="scientific">Agathobacter rectalis</name>
    <dbReference type="NCBI Taxonomy" id="39491"/>
    <lineage>
        <taxon>Bacteria</taxon>
        <taxon>Bacillati</taxon>
        <taxon>Bacillota</taxon>
        <taxon>Clostridia</taxon>
        <taxon>Lachnospirales</taxon>
        <taxon>Lachnospiraceae</taxon>
        <taxon>Agathobacter</taxon>
    </lineage>
</organism>
<name>A0A414ZRD6_9FIRM</name>
<dbReference type="AlphaFoldDB" id="A0A414ZRD6"/>
<reference evidence="2 3" key="1">
    <citation type="submission" date="2018-08" db="EMBL/GenBank/DDBJ databases">
        <title>A genome reference for cultivated species of the human gut microbiota.</title>
        <authorList>
            <person name="Zou Y."/>
            <person name="Xue W."/>
            <person name="Luo G."/>
        </authorList>
    </citation>
    <scope>NUCLEOTIDE SEQUENCE [LARGE SCALE GENOMIC DNA]</scope>
    <source>
        <strain evidence="2 3">AM16-11</strain>
    </source>
</reference>
<dbReference type="EMBL" id="QRKN01000001">
    <property type="protein sequence ID" value="RHI25809.1"/>
    <property type="molecule type" value="Genomic_DNA"/>
</dbReference>
<evidence type="ECO:0000313" key="2">
    <source>
        <dbReference type="EMBL" id="RHI25809.1"/>
    </source>
</evidence>
<protein>
    <submittedName>
        <fullName evidence="2">Uncharacterized protein</fullName>
    </submittedName>
</protein>
<accession>A0A414ZRD6</accession>
<comment type="caution">
    <text evidence="2">The sequence shown here is derived from an EMBL/GenBank/DDBJ whole genome shotgun (WGS) entry which is preliminary data.</text>
</comment>
<evidence type="ECO:0000256" key="1">
    <source>
        <dbReference type="SAM" id="MobiDB-lite"/>
    </source>
</evidence>
<proteinExistence type="predicted"/>